<keyword evidence="1" id="KW-0479">Metal-binding</keyword>
<dbReference type="SUPFAM" id="SSF52540">
    <property type="entry name" value="P-loop containing nucleoside triphosphate hydrolases"/>
    <property type="match status" value="1"/>
</dbReference>
<dbReference type="InterPro" id="IPR019591">
    <property type="entry name" value="Mrp/NBP35_ATP-bd"/>
</dbReference>
<dbReference type="InterPro" id="IPR000808">
    <property type="entry name" value="Mrp-like_CS"/>
</dbReference>
<proteinExistence type="inferred from homology"/>
<dbReference type="PANTHER" id="PTHR23264">
    <property type="entry name" value="NUCLEOTIDE-BINDING PROTEIN NBP35 YEAST -RELATED"/>
    <property type="match status" value="1"/>
</dbReference>
<evidence type="ECO:0000256" key="6">
    <source>
        <dbReference type="SAM" id="MobiDB-lite"/>
    </source>
</evidence>
<organism evidence="7 8">
    <name type="scientific">Pneumocystis wakefieldiae</name>
    <dbReference type="NCBI Taxonomy" id="38082"/>
    <lineage>
        <taxon>Eukaryota</taxon>
        <taxon>Fungi</taxon>
        <taxon>Dikarya</taxon>
        <taxon>Ascomycota</taxon>
        <taxon>Taphrinomycotina</taxon>
        <taxon>Pneumocystomycetes</taxon>
        <taxon>Pneumocystaceae</taxon>
        <taxon>Pneumocystis</taxon>
    </lineage>
</organism>
<accession>A0A899G282</accession>
<dbReference type="GO" id="GO:0016226">
    <property type="term" value="P:iron-sulfur cluster assembly"/>
    <property type="evidence" value="ECO:0007669"/>
    <property type="project" value="InterPro"/>
</dbReference>
<evidence type="ECO:0000256" key="2">
    <source>
        <dbReference type="ARBA" id="ARBA00022741"/>
    </source>
</evidence>
<dbReference type="FunFam" id="3.40.50.300:FF:001119">
    <property type="entry name" value="Iron-sulfur cluster carrier protein"/>
    <property type="match status" value="1"/>
</dbReference>
<evidence type="ECO:0000313" key="8">
    <source>
        <dbReference type="Proteomes" id="UP000663699"/>
    </source>
</evidence>
<name>A0A899G282_9ASCO</name>
<dbReference type="Pfam" id="PF10609">
    <property type="entry name" value="ParA"/>
    <property type="match status" value="1"/>
</dbReference>
<dbReference type="InterPro" id="IPR033756">
    <property type="entry name" value="YlxH/NBP35"/>
</dbReference>
<dbReference type="InterPro" id="IPR027417">
    <property type="entry name" value="P-loop_NTPase"/>
</dbReference>
<protein>
    <recommendedName>
        <fullName evidence="9">Cytosolic Fe-S cluster assembly factor CFD1</fullName>
    </recommendedName>
</protein>
<keyword evidence="4" id="KW-0408">Iron</keyword>
<dbReference type="OrthoDB" id="3900342at2759"/>
<reference evidence="7" key="1">
    <citation type="submission" date="2020-06" db="EMBL/GenBank/DDBJ databases">
        <title>Genomes of multiple members of Pneumocystis genus reveal paths to human pathogen Pneumocystis jirovecii.</title>
        <authorList>
            <person name="Cisse O.H."/>
            <person name="Ma L."/>
            <person name="Dekker J."/>
            <person name="Khil P."/>
            <person name="Jo J."/>
            <person name="Brenchley J."/>
            <person name="Blair R."/>
            <person name="Pahar B."/>
            <person name="Chabe M."/>
            <person name="Van Rompay K.A."/>
            <person name="Keesler R."/>
            <person name="Sukura A."/>
            <person name="Hirsch V."/>
            <person name="Kutty G."/>
            <person name="Liu Y."/>
            <person name="Peng L."/>
            <person name="Chen J."/>
            <person name="Song J."/>
            <person name="Weissenbacher-Lang C."/>
            <person name="Xu J."/>
            <person name="Upham N.S."/>
            <person name="Stajich J.E."/>
            <person name="Cuomo C.A."/>
            <person name="Cushion M.T."/>
            <person name="Kovacs J.A."/>
        </authorList>
    </citation>
    <scope>NUCLEOTIDE SEQUENCE</scope>
    <source>
        <strain evidence="7">2A</strain>
    </source>
</reference>
<feature type="region of interest" description="Disordered" evidence="6">
    <location>
        <begin position="242"/>
        <end position="264"/>
    </location>
</feature>
<dbReference type="GO" id="GO:0140663">
    <property type="term" value="F:ATP-dependent FeS chaperone activity"/>
    <property type="evidence" value="ECO:0007669"/>
    <property type="project" value="InterPro"/>
</dbReference>
<dbReference type="EMBL" id="CP054547">
    <property type="protein sequence ID" value="QSL67036.1"/>
    <property type="molecule type" value="Genomic_DNA"/>
</dbReference>
<dbReference type="AlphaFoldDB" id="A0A899G282"/>
<dbReference type="GO" id="GO:0046872">
    <property type="term" value="F:metal ion binding"/>
    <property type="evidence" value="ECO:0007669"/>
    <property type="project" value="UniProtKB-KW"/>
</dbReference>
<dbReference type="Gene3D" id="3.40.50.300">
    <property type="entry name" value="P-loop containing nucleotide triphosphate hydrolases"/>
    <property type="match status" value="1"/>
</dbReference>
<dbReference type="CDD" id="cd02037">
    <property type="entry name" value="Mrp_NBP35"/>
    <property type="match status" value="1"/>
</dbReference>
<keyword evidence="2" id="KW-0547">Nucleotide-binding</keyword>
<evidence type="ECO:0000256" key="4">
    <source>
        <dbReference type="ARBA" id="ARBA00023004"/>
    </source>
</evidence>
<evidence type="ECO:0000256" key="1">
    <source>
        <dbReference type="ARBA" id="ARBA00022723"/>
    </source>
</evidence>
<dbReference type="HAMAP" id="MF_02040">
    <property type="entry name" value="Mrp_NBP35"/>
    <property type="match status" value="1"/>
</dbReference>
<evidence type="ECO:0000313" key="7">
    <source>
        <dbReference type="EMBL" id="QSL67036.1"/>
    </source>
</evidence>
<sequence>MADLNPSALESVKQILLVLSAKGGVGKSSVSVQLSLSLLLMGFRIGLLDIDLTGPSIPYLLGLEGCHVYQSSSGWVPLHLFVKEPSTEMKVISVGFLLPSRGDAVIWRGSKKTSMIQQLLSRVEWGELDFLVIDSPPGTGDEQIAVTETLHAMNCIEKSHVVVVTTPQEVSLADVRKGINFCRKAGLNIYGIIENMSTYVCPHCSASTDIFSSGGGEKLSQSYQIPLLGKIPLDSTLADLTKSQSESNLDTNEETPSSETLDESDWDLPERYKKCTLYPLFKEIVGKILEI</sequence>
<dbReference type="GO" id="GO:0005829">
    <property type="term" value="C:cytosol"/>
    <property type="evidence" value="ECO:0007669"/>
    <property type="project" value="TreeGrafter"/>
</dbReference>
<gene>
    <name evidence="7" type="ORF">MERGE_001423</name>
</gene>
<evidence type="ECO:0000256" key="5">
    <source>
        <dbReference type="ARBA" id="ARBA00023014"/>
    </source>
</evidence>
<dbReference type="PROSITE" id="PS01215">
    <property type="entry name" value="MRP"/>
    <property type="match status" value="1"/>
</dbReference>
<dbReference type="GO" id="GO:0051536">
    <property type="term" value="F:iron-sulfur cluster binding"/>
    <property type="evidence" value="ECO:0007669"/>
    <property type="project" value="UniProtKB-KW"/>
</dbReference>
<evidence type="ECO:0008006" key="9">
    <source>
        <dbReference type="Google" id="ProtNLM"/>
    </source>
</evidence>
<dbReference type="Proteomes" id="UP000663699">
    <property type="component" value="Chromosome 16"/>
</dbReference>
<feature type="compositionally biased region" description="Polar residues" evidence="6">
    <location>
        <begin position="242"/>
        <end position="259"/>
    </location>
</feature>
<keyword evidence="5" id="KW-0411">Iron-sulfur</keyword>
<keyword evidence="3" id="KW-0067">ATP-binding</keyword>
<dbReference type="PANTHER" id="PTHR23264:SF19">
    <property type="entry name" value="CYTOSOLIC FE-S CLUSTER ASSEMBLY FACTOR NUBP2"/>
    <property type="match status" value="1"/>
</dbReference>
<evidence type="ECO:0000256" key="3">
    <source>
        <dbReference type="ARBA" id="ARBA00022840"/>
    </source>
</evidence>
<keyword evidence="8" id="KW-1185">Reference proteome</keyword>
<dbReference type="GO" id="GO:0005524">
    <property type="term" value="F:ATP binding"/>
    <property type="evidence" value="ECO:0007669"/>
    <property type="project" value="UniProtKB-KW"/>
</dbReference>